<dbReference type="Gene3D" id="3.40.50.150">
    <property type="entry name" value="Vaccinia Virus protein VP39"/>
    <property type="match status" value="1"/>
</dbReference>
<dbReference type="InterPro" id="IPR029063">
    <property type="entry name" value="SAM-dependent_MTases_sf"/>
</dbReference>
<dbReference type="SUPFAM" id="SSF53335">
    <property type="entry name" value="S-adenosyl-L-methionine-dependent methyltransferases"/>
    <property type="match status" value="1"/>
</dbReference>
<dbReference type="OMA" id="WADAPRD"/>
<proteinExistence type="predicted"/>
<gene>
    <name evidence="1" type="primary">cmcI</name>
</gene>
<reference evidence="1" key="1">
    <citation type="submission" date="2008-03" db="EMBL/GenBank/DDBJ databases">
        <title>Identification of transcriptional activators for thienamycin and cephamycin C biosynthetic genes within the thienamycin gene cluster from Streptomyces cattleya.</title>
        <authorList>
            <person name="Rodriguez M."/>
            <person name="Nunez L."/>
            <person name="Brana A."/>
            <person name="Mendez C."/>
            <person name="Salas J."/>
            <person name="Blanco G."/>
        </authorList>
    </citation>
    <scope>NUCLEOTIDE SEQUENCE</scope>
    <source>
        <strain evidence="1">NRRL8057</strain>
    </source>
</reference>
<organism evidence="1">
    <name type="scientific">Streptantibioticus cattleyicolor</name>
    <name type="common">Streptomyces cattleya</name>
    <dbReference type="NCBI Taxonomy" id="29303"/>
    <lineage>
        <taxon>Bacteria</taxon>
        <taxon>Bacillati</taxon>
        <taxon>Actinomycetota</taxon>
        <taxon>Actinomycetes</taxon>
        <taxon>Kitasatosporales</taxon>
        <taxon>Streptomycetaceae</taxon>
        <taxon>Streptantibioticus</taxon>
    </lineage>
</organism>
<dbReference type="AlphaFoldDB" id="B1GXL4"/>
<name>B1GXL4_STRCT</name>
<dbReference type="InterPro" id="IPR007072">
    <property type="entry name" value="RNMT_CmcI"/>
</dbReference>
<evidence type="ECO:0000313" key="1">
    <source>
        <dbReference type="EMBL" id="CAQ16372.1"/>
    </source>
</evidence>
<protein>
    <submittedName>
        <fullName evidence="1">Hydroxylase</fullName>
    </submittedName>
</protein>
<accession>B1GXL4</accession>
<dbReference type="Pfam" id="PF04989">
    <property type="entry name" value="RMNT_CmcI"/>
    <property type="match status" value="1"/>
</dbReference>
<dbReference type="EMBL" id="AM944593">
    <property type="protein sequence ID" value="CAQ16372.1"/>
    <property type="molecule type" value="Genomic_DNA"/>
</dbReference>
<sequence length="236" mass="27347">MNDWSRANFLDLNTFRGLGEDPVYHPPVLTDRPREWPLDQWADAPRDLGYPDFARYQWRGLRMLKDPDTQAAYHDLLWELRPRTVVELGVYSGGSLVWFRDLARLMGLDCQVIGIDKDLSRCQIPDTERTGITLREADCSQLETFEPLRGAAHPLIFIDDAHSNTFAIMKWAVGHLLEEGDYFIVEDMIPYWHRYSPALLTQYLASFRDVLAMDMVYANASSQLDRGVFRRSTTKE</sequence>
<dbReference type="GO" id="GO:0008168">
    <property type="term" value="F:methyltransferase activity"/>
    <property type="evidence" value="ECO:0007669"/>
    <property type="project" value="InterPro"/>
</dbReference>
<dbReference type="GO" id="GO:0008610">
    <property type="term" value="P:lipid biosynthetic process"/>
    <property type="evidence" value="ECO:0007669"/>
    <property type="project" value="InterPro"/>
</dbReference>